<proteinExistence type="inferred from homology"/>
<dbReference type="InterPro" id="IPR022337">
    <property type="entry name" value="Inositol_monophosphatase_SuhB"/>
</dbReference>
<dbReference type="EMBL" id="JAFIDN010000001">
    <property type="protein sequence ID" value="MBP3191229.1"/>
    <property type="molecule type" value="Genomic_DNA"/>
</dbReference>
<keyword evidence="5 8" id="KW-0378">Hydrolase</keyword>
<keyword evidence="4 7" id="KW-0479">Metal-binding</keyword>
<feature type="binding site" evidence="7">
    <location>
        <position position="85"/>
    </location>
    <ligand>
        <name>Mg(2+)</name>
        <dbReference type="ChEBI" id="CHEBI:18420"/>
        <label>1</label>
        <note>catalytic</note>
    </ligand>
</feature>
<dbReference type="PANTHER" id="PTHR20854">
    <property type="entry name" value="INOSITOL MONOPHOSPHATASE"/>
    <property type="match status" value="1"/>
</dbReference>
<dbReference type="GO" id="GO:0006020">
    <property type="term" value="P:inositol metabolic process"/>
    <property type="evidence" value="ECO:0007669"/>
    <property type="project" value="TreeGrafter"/>
</dbReference>
<dbReference type="GO" id="GO:0046854">
    <property type="term" value="P:phosphatidylinositol phosphate biosynthetic process"/>
    <property type="evidence" value="ECO:0007669"/>
    <property type="project" value="InterPro"/>
</dbReference>
<dbReference type="InterPro" id="IPR000760">
    <property type="entry name" value="Inositol_monophosphatase-like"/>
</dbReference>
<dbReference type="Gene3D" id="3.40.190.80">
    <property type="match status" value="1"/>
</dbReference>
<dbReference type="InterPro" id="IPR020583">
    <property type="entry name" value="Inositol_monoP_metal-BS"/>
</dbReference>
<dbReference type="GO" id="GO:0008934">
    <property type="term" value="F:inositol monophosphate 1-phosphatase activity"/>
    <property type="evidence" value="ECO:0007669"/>
    <property type="project" value="InterPro"/>
</dbReference>
<sequence>MESQTLKTARLAAEKARDVIRYYDKNRSRLNVELKAKNDLITEADEAAEKVIISVIRQAFPDDDILAEESASETSLTDRRTWIIDPIDGTTNFAHGVPIYCISIAMWEHKKPQTALILEVNRDEWYTAESGKGAWLNGERISVSDITEPQQSLLATGFPYRDLELVDAYLELFKSFMHDTQGVRRPGSAAYDLCLVASGRCDGFFEYGLSAWDVAAGSLLIREAGGVVSDWHGKENWLFGKRIVAGNSDIYQFMKQRIQEIIPEKFLS</sequence>
<dbReference type="InterPro" id="IPR033942">
    <property type="entry name" value="IMPase"/>
</dbReference>
<dbReference type="RefSeq" id="WP_210509524.1">
    <property type="nucleotide sequence ID" value="NZ_JAFIDN010000001.1"/>
</dbReference>
<dbReference type="InterPro" id="IPR020550">
    <property type="entry name" value="Inositol_monophosphatase_CS"/>
</dbReference>
<evidence type="ECO:0000256" key="5">
    <source>
        <dbReference type="ARBA" id="ARBA00022801"/>
    </source>
</evidence>
<evidence type="ECO:0000256" key="8">
    <source>
        <dbReference type="RuleBase" id="RU364068"/>
    </source>
</evidence>
<dbReference type="AlphaFoldDB" id="A0A8J7UVJ5"/>
<dbReference type="FunFam" id="3.40.190.80:FF:000002">
    <property type="entry name" value="Inositol-1-monophosphatase"/>
    <property type="match status" value="1"/>
</dbReference>
<name>A0A8J7UVJ5_9BACT</name>
<feature type="binding site" evidence="7">
    <location>
        <position position="213"/>
    </location>
    <ligand>
        <name>Mg(2+)</name>
        <dbReference type="ChEBI" id="CHEBI:18420"/>
        <label>1</label>
        <note>catalytic</note>
    </ligand>
</feature>
<dbReference type="GO" id="GO:0007165">
    <property type="term" value="P:signal transduction"/>
    <property type="evidence" value="ECO:0007669"/>
    <property type="project" value="TreeGrafter"/>
</dbReference>
<dbReference type="Gene3D" id="3.30.540.10">
    <property type="entry name" value="Fructose-1,6-Bisphosphatase, subunit A, domain 1"/>
    <property type="match status" value="1"/>
</dbReference>
<dbReference type="PROSITE" id="PS00629">
    <property type="entry name" value="IMP_1"/>
    <property type="match status" value="1"/>
</dbReference>
<gene>
    <name evidence="9" type="ORF">NATSA_00990</name>
</gene>
<dbReference type="GO" id="GO:0046872">
    <property type="term" value="F:metal ion binding"/>
    <property type="evidence" value="ECO:0007669"/>
    <property type="project" value="UniProtKB-KW"/>
</dbReference>
<organism evidence="9 10">
    <name type="scientific">Natronogracilivirga saccharolytica</name>
    <dbReference type="NCBI Taxonomy" id="2812953"/>
    <lineage>
        <taxon>Bacteria</taxon>
        <taxon>Pseudomonadati</taxon>
        <taxon>Balneolota</taxon>
        <taxon>Balneolia</taxon>
        <taxon>Balneolales</taxon>
        <taxon>Cyclonatronaceae</taxon>
        <taxon>Natronogracilivirga</taxon>
    </lineage>
</organism>
<keyword evidence="6 7" id="KW-0460">Magnesium</keyword>
<evidence type="ECO:0000256" key="3">
    <source>
        <dbReference type="ARBA" id="ARBA00009759"/>
    </source>
</evidence>
<accession>A0A8J7UVJ5</accession>
<dbReference type="Proteomes" id="UP000673975">
    <property type="component" value="Unassembled WGS sequence"/>
</dbReference>
<dbReference type="SUPFAM" id="SSF56655">
    <property type="entry name" value="Carbohydrate phosphatase"/>
    <property type="match status" value="1"/>
</dbReference>
<evidence type="ECO:0000256" key="7">
    <source>
        <dbReference type="PIRSR" id="PIRSR600760-2"/>
    </source>
</evidence>
<feature type="binding site" evidence="7">
    <location>
        <position position="68"/>
    </location>
    <ligand>
        <name>Mg(2+)</name>
        <dbReference type="ChEBI" id="CHEBI:18420"/>
        <label>1</label>
        <note>catalytic</note>
    </ligand>
</feature>
<reference evidence="9" key="1">
    <citation type="submission" date="2021-02" db="EMBL/GenBank/DDBJ databases">
        <title>Natronogracilivirga saccharolytica gen. nov. sp. nov. a new anaerobic, haloalkiliphilic carbohydrate-fermenting bacterium from soda lake and proposing of Cyclonatronumiaceae fam. nov. in the phylum Balneolaeota.</title>
        <authorList>
            <person name="Zhilina T.N."/>
            <person name="Sorokin D.Y."/>
            <person name="Zavarzina D.G."/>
            <person name="Toshchakov S.V."/>
            <person name="Kublanov I.V."/>
        </authorList>
    </citation>
    <scope>NUCLEOTIDE SEQUENCE</scope>
    <source>
        <strain evidence="9">Z-1702</strain>
    </source>
</reference>
<protein>
    <recommendedName>
        <fullName evidence="8">Inositol-1-monophosphatase</fullName>
        <ecNumber evidence="8">3.1.3.25</ecNumber>
    </recommendedName>
</protein>
<evidence type="ECO:0000256" key="6">
    <source>
        <dbReference type="ARBA" id="ARBA00022842"/>
    </source>
</evidence>
<comment type="caution">
    <text evidence="9">The sequence shown here is derived from an EMBL/GenBank/DDBJ whole genome shotgun (WGS) entry which is preliminary data.</text>
</comment>
<dbReference type="PRINTS" id="PR00377">
    <property type="entry name" value="IMPHPHTASES"/>
</dbReference>
<dbReference type="PRINTS" id="PR01959">
    <property type="entry name" value="SBIMPHPHTASE"/>
</dbReference>
<dbReference type="FunFam" id="3.30.540.10:FF:000003">
    <property type="entry name" value="Inositol-1-monophosphatase"/>
    <property type="match status" value="1"/>
</dbReference>
<dbReference type="Pfam" id="PF00459">
    <property type="entry name" value="Inositol_P"/>
    <property type="match status" value="1"/>
</dbReference>
<dbReference type="PANTHER" id="PTHR20854:SF4">
    <property type="entry name" value="INOSITOL-1-MONOPHOSPHATASE-RELATED"/>
    <property type="match status" value="1"/>
</dbReference>
<evidence type="ECO:0000313" key="10">
    <source>
        <dbReference type="Proteomes" id="UP000673975"/>
    </source>
</evidence>
<dbReference type="PROSITE" id="PS00630">
    <property type="entry name" value="IMP_2"/>
    <property type="match status" value="1"/>
</dbReference>
<evidence type="ECO:0000256" key="4">
    <source>
        <dbReference type="ARBA" id="ARBA00022723"/>
    </source>
</evidence>
<comment type="catalytic activity">
    <reaction evidence="1 8">
        <text>a myo-inositol phosphate + H2O = myo-inositol + phosphate</text>
        <dbReference type="Rhea" id="RHEA:24056"/>
        <dbReference type="ChEBI" id="CHEBI:15377"/>
        <dbReference type="ChEBI" id="CHEBI:17268"/>
        <dbReference type="ChEBI" id="CHEBI:43474"/>
        <dbReference type="ChEBI" id="CHEBI:84139"/>
        <dbReference type="EC" id="3.1.3.25"/>
    </reaction>
</comment>
<comment type="cofactor">
    <cofactor evidence="2 7 8">
        <name>Mg(2+)</name>
        <dbReference type="ChEBI" id="CHEBI:18420"/>
    </cofactor>
</comment>
<dbReference type="CDD" id="cd01639">
    <property type="entry name" value="IMPase"/>
    <property type="match status" value="1"/>
</dbReference>
<keyword evidence="10" id="KW-1185">Reference proteome</keyword>
<evidence type="ECO:0000256" key="1">
    <source>
        <dbReference type="ARBA" id="ARBA00001033"/>
    </source>
</evidence>
<feature type="binding site" evidence="7">
    <location>
        <position position="87"/>
    </location>
    <ligand>
        <name>Mg(2+)</name>
        <dbReference type="ChEBI" id="CHEBI:18420"/>
        <label>1</label>
        <note>catalytic</note>
    </ligand>
</feature>
<dbReference type="EC" id="3.1.3.25" evidence="8"/>
<evidence type="ECO:0000313" key="9">
    <source>
        <dbReference type="EMBL" id="MBP3191229.1"/>
    </source>
</evidence>
<evidence type="ECO:0000256" key="2">
    <source>
        <dbReference type="ARBA" id="ARBA00001946"/>
    </source>
</evidence>
<feature type="binding site" evidence="7">
    <location>
        <position position="88"/>
    </location>
    <ligand>
        <name>Mg(2+)</name>
        <dbReference type="ChEBI" id="CHEBI:18420"/>
        <label>1</label>
        <note>catalytic</note>
    </ligand>
</feature>
<comment type="similarity">
    <text evidence="3 8">Belongs to the inositol monophosphatase superfamily.</text>
</comment>